<reference evidence="2" key="1">
    <citation type="submission" date="2021-09" db="EMBL/GenBank/DDBJ databases">
        <title>Genome of Aequorivita sp. strain F64183.</title>
        <authorList>
            <person name="Wang Y."/>
        </authorList>
    </citation>
    <scope>NUCLEOTIDE SEQUENCE</scope>
    <source>
        <strain evidence="2">F64183</strain>
    </source>
</reference>
<evidence type="ECO:0000313" key="3">
    <source>
        <dbReference type="Proteomes" id="UP001139462"/>
    </source>
</evidence>
<feature type="transmembrane region" description="Helical" evidence="1">
    <location>
        <begin position="37"/>
        <end position="58"/>
    </location>
</feature>
<gene>
    <name evidence="2" type="ORF">K8344_13460</name>
</gene>
<sequence>MKDFLRKKISVLFIFSILSILLCLTIMIFDFKSVNDPFGYGLIAMTVGIGLGLFGILVDFILSLIIKNKIALNITELIIVTLFLWSVWPE</sequence>
<keyword evidence="1" id="KW-0472">Membrane</keyword>
<proteinExistence type="predicted"/>
<keyword evidence="3" id="KW-1185">Reference proteome</keyword>
<dbReference type="AlphaFoldDB" id="A0A9X1R6X9"/>
<evidence type="ECO:0000313" key="2">
    <source>
        <dbReference type="EMBL" id="MCG2432129.1"/>
    </source>
</evidence>
<name>A0A9X1R6X9_9FLAO</name>
<protein>
    <submittedName>
        <fullName evidence="2">Uncharacterized protein</fullName>
    </submittedName>
</protein>
<keyword evidence="1" id="KW-1133">Transmembrane helix</keyword>
<dbReference type="EMBL" id="JAIRBB010000022">
    <property type="protein sequence ID" value="MCG2432129.1"/>
    <property type="molecule type" value="Genomic_DNA"/>
</dbReference>
<comment type="caution">
    <text evidence="2">The sequence shown here is derived from an EMBL/GenBank/DDBJ whole genome shotgun (WGS) entry which is preliminary data.</text>
</comment>
<dbReference type="Proteomes" id="UP001139462">
    <property type="component" value="Unassembled WGS sequence"/>
</dbReference>
<feature type="transmembrane region" description="Helical" evidence="1">
    <location>
        <begin position="70"/>
        <end position="88"/>
    </location>
</feature>
<organism evidence="2 3">
    <name type="scientific">Aequorivita xiaoshiensis</name>
    <dbReference type="NCBI Taxonomy" id="2874476"/>
    <lineage>
        <taxon>Bacteria</taxon>
        <taxon>Pseudomonadati</taxon>
        <taxon>Bacteroidota</taxon>
        <taxon>Flavobacteriia</taxon>
        <taxon>Flavobacteriales</taxon>
        <taxon>Flavobacteriaceae</taxon>
        <taxon>Aequorivita</taxon>
    </lineage>
</organism>
<evidence type="ECO:0000256" key="1">
    <source>
        <dbReference type="SAM" id="Phobius"/>
    </source>
</evidence>
<dbReference type="RefSeq" id="WP_237609196.1">
    <property type="nucleotide sequence ID" value="NZ_JAIRBB010000022.1"/>
</dbReference>
<accession>A0A9X1R6X9</accession>
<feature type="transmembrane region" description="Helical" evidence="1">
    <location>
        <begin position="12"/>
        <end position="31"/>
    </location>
</feature>
<keyword evidence="1" id="KW-0812">Transmembrane</keyword>